<sequence>MAPDFTSPEVKADRAIQFAVKSLSERDASFERQKLIQIANKQVLGHATIADVEKAYLKAVQKGAIIEAKPGINQL</sequence>
<dbReference type="EMBL" id="CP104956">
    <property type="protein sequence ID" value="UYA94811.1"/>
    <property type="molecule type" value="Genomic_DNA"/>
</dbReference>
<dbReference type="AlphaFoldDB" id="A0A9Q9T1K6"/>
<protein>
    <submittedName>
        <fullName evidence="1">Uncharacterized protein</fullName>
    </submittedName>
</protein>
<evidence type="ECO:0000313" key="1">
    <source>
        <dbReference type="EMBL" id="UYA94811.1"/>
    </source>
</evidence>
<dbReference type="RefSeq" id="WP_227662502.1">
    <property type="nucleotide sequence ID" value="NZ_CP104956.1"/>
</dbReference>
<proteinExistence type="predicted"/>
<organism evidence="1">
    <name type="scientific">Citrobacter portucalensis</name>
    <dbReference type="NCBI Taxonomy" id="1639133"/>
    <lineage>
        <taxon>Bacteria</taxon>
        <taxon>Pseudomonadati</taxon>
        <taxon>Pseudomonadota</taxon>
        <taxon>Gammaproteobacteria</taxon>
        <taxon>Enterobacterales</taxon>
        <taxon>Enterobacteriaceae</taxon>
        <taxon>Citrobacter</taxon>
        <taxon>Citrobacter freundii complex</taxon>
    </lineage>
</organism>
<geneLocation type="plasmid" evidence="1">
    <name>pCPsc18-2783-KPC2</name>
</geneLocation>
<reference evidence="1" key="1">
    <citation type="submission" date="2022-09" db="EMBL/GenBank/DDBJ databases">
        <title>Emergence of IncN[pMLST15] plasmids harboring a novel non-Tn4401-elements driving KPC-2 carbapenem-resistance.</title>
        <authorList>
            <person name="Yao Y."/>
            <person name="Falgenhauer L."/>
            <person name="Falgenhauer J."/>
            <person name="Imirzalioglu C."/>
            <person name="Chakraborty T."/>
        </authorList>
    </citation>
    <scope>NUCLEOTIDE SEQUENCE</scope>
    <source>
        <strain evidence="1">Sc18412783</strain>
        <plasmid evidence="1">pCPsc18-2783-KPC2</plasmid>
    </source>
</reference>
<gene>
    <name evidence="1" type="ORF">KKU99_p00470</name>
</gene>
<accession>A0A9Q9T1K6</accession>
<name>A0A9Q9T1K6_9ENTR</name>
<keyword evidence="1" id="KW-0614">Plasmid</keyword>